<gene>
    <name evidence="2" type="ORF">OUZ56_007411</name>
</gene>
<sequence length="111" mass="12493">MPTKLVEIDVLVSLVRLDFLHFPLVNEFDPNDSDVTVVAPPMVRVSSRQIMLLPTTRRWSGVIPVTGVSTSASDRHRCHRQRQPVELVEFESETGRDQEPEEQTGGASVRL</sequence>
<reference evidence="2 3" key="1">
    <citation type="journal article" date="2023" name="Nucleic Acids Res.">
        <title>The hologenome of Daphnia magna reveals possible DNA methylation and microbiome-mediated evolution of the host genome.</title>
        <authorList>
            <person name="Chaturvedi A."/>
            <person name="Li X."/>
            <person name="Dhandapani V."/>
            <person name="Marshall H."/>
            <person name="Kissane S."/>
            <person name="Cuenca-Cambronero M."/>
            <person name="Asole G."/>
            <person name="Calvet F."/>
            <person name="Ruiz-Romero M."/>
            <person name="Marangio P."/>
            <person name="Guigo R."/>
            <person name="Rago D."/>
            <person name="Mirbahai L."/>
            <person name="Eastwood N."/>
            <person name="Colbourne J.K."/>
            <person name="Zhou J."/>
            <person name="Mallon E."/>
            <person name="Orsini L."/>
        </authorList>
    </citation>
    <scope>NUCLEOTIDE SEQUENCE [LARGE SCALE GENOMIC DNA]</scope>
    <source>
        <strain evidence="2">LRV0_1</strain>
    </source>
</reference>
<dbReference type="EMBL" id="JAOYFB010000037">
    <property type="protein sequence ID" value="KAK4021923.1"/>
    <property type="molecule type" value="Genomic_DNA"/>
</dbReference>
<accession>A0ABR0AA28</accession>
<keyword evidence="3" id="KW-1185">Reference proteome</keyword>
<feature type="region of interest" description="Disordered" evidence="1">
    <location>
        <begin position="73"/>
        <end position="111"/>
    </location>
</feature>
<evidence type="ECO:0000256" key="1">
    <source>
        <dbReference type="SAM" id="MobiDB-lite"/>
    </source>
</evidence>
<organism evidence="2 3">
    <name type="scientific">Daphnia magna</name>
    <dbReference type="NCBI Taxonomy" id="35525"/>
    <lineage>
        <taxon>Eukaryota</taxon>
        <taxon>Metazoa</taxon>
        <taxon>Ecdysozoa</taxon>
        <taxon>Arthropoda</taxon>
        <taxon>Crustacea</taxon>
        <taxon>Branchiopoda</taxon>
        <taxon>Diplostraca</taxon>
        <taxon>Cladocera</taxon>
        <taxon>Anomopoda</taxon>
        <taxon>Daphniidae</taxon>
        <taxon>Daphnia</taxon>
    </lineage>
</organism>
<evidence type="ECO:0000313" key="2">
    <source>
        <dbReference type="EMBL" id="KAK4021923.1"/>
    </source>
</evidence>
<protein>
    <submittedName>
        <fullName evidence="2">Uncharacterized protein</fullName>
    </submittedName>
</protein>
<comment type="caution">
    <text evidence="2">The sequence shown here is derived from an EMBL/GenBank/DDBJ whole genome shotgun (WGS) entry which is preliminary data.</text>
</comment>
<name>A0ABR0AA28_9CRUS</name>
<dbReference type="Proteomes" id="UP001234178">
    <property type="component" value="Unassembled WGS sequence"/>
</dbReference>
<evidence type="ECO:0000313" key="3">
    <source>
        <dbReference type="Proteomes" id="UP001234178"/>
    </source>
</evidence>
<proteinExistence type="predicted"/>